<evidence type="ECO:0000313" key="2">
    <source>
        <dbReference type="EMBL" id="GIX74410.1"/>
    </source>
</evidence>
<evidence type="ECO:0000256" key="1">
    <source>
        <dbReference type="SAM" id="SignalP"/>
    </source>
</evidence>
<feature type="chain" id="PRO_5043708225" description="Secreted protein" evidence="1">
    <location>
        <begin position="20"/>
        <end position="126"/>
    </location>
</feature>
<dbReference type="EMBL" id="BPLR01002504">
    <property type="protein sequence ID" value="GIX74410.1"/>
    <property type="molecule type" value="Genomic_DNA"/>
</dbReference>
<feature type="signal peptide" evidence="1">
    <location>
        <begin position="1"/>
        <end position="19"/>
    </location>
</feature>
<sequence length="126" mass="14562">MQRKLFAIILLQLLRRSLQNCQPDIDERSDDGKCRNSKEEKNTLEDRECRKSSEGMIDVQTEKLGARTTRLSRSLVWTFEKKEKEKGDFDWFWFCFSRAGAGGTAFECSNAGEGLRLFVFLSPVLN</sequence>
<dbReference type="AlphaFoldDB" id="A0AAV4MPU7"/>
<dbReference type="Proteomes" id="UP001054945">
    <property type="component" value="Unassembled WGS sequence"/>
</dbReference>
<gene>
    <name evidence="2" type="ORF">CEXT_592781</name>
</gene>
<accession>A0AAV4MPU7</accession>
<protein>
    <recommendedName>
        <fullName evidence="4">Secreted protein</fullName>
    </recommendedName>
</protein>
<evidence type="ECO:0000313" key="3">
    <source>
        <dbReference type="Proteomes" id="UP001054945"/>
    </source>
</evidence>
<organism evidence="2 3">
    <name type="scientific">Caerostris extrusa</name>
    <name type="common">Bark spider</name>
    <name type="synonym">Caerostris bankana</name>
    <dbReference type="NCBI Taxonomy" id="172846"/>
    <lineage>
        <taxon>Eukaryota</taxon>
        <taxon>Metazoa</taxon>
        <taxon>Ecdysozoa</taxon>
        <taxon>Arthropoda</taxon>
        <taxon>Chelicerata</taxon>
        <taxon>Arachnida</taxon>
        <taxon>Araneae</taxon>
        <taxon>Araneomorphae</taxon>
        <taxon>Entelegynae</taxon>
        <taxon>Araneoidea</taxon>
        <taxon>Araneidae</taxon>
        <taxon>Caerostris</taxon>
    </lineage>
</organism>
<reference evidence="2 3" key="1">
    <citation type="submission" date="2021-06" db="EMBL/GenBank/DDBJ databases">
        <title>Caerostris extrusa draft genome.</title>
        <authorList>
            <person name="Kono N."/>
            <person name="Arakawa K."/>
        </authorList>
    </citation>
    <scope>NUCLEOTIDE SEQUENCE [LARGE SCALE GENOMIC DNA]</scope>
</reference>
<keyword evidence="3" id="KW-1185">Reference proteome</keyword>
<comment type="caution">
    <text evidence="2">The sequence shown here is derived from an EMBL/GenBank/DDBJ whole genome shotgun (WGS) entry which is preliminary data.</text>
</comment>
<keyword evidence="1" id="KW-0732">Signal</keyword>
<proteinExistence type="predicted"/>
<name>A0AAV4MPU7_CAEEX</name>
<evidence type="ECO:0008006" key="4">
    <source>
        <dbReference type="Google" id="ProtNLM"/>
    </source>
</evidence>